<sequence>MKARLINLIPGVRWVPHDLPAQDSSSQKSKPRKRFSLRSSPHPSPLGAVHNRKSTLSLRSEPDEVVDARTLAQGQSIFFAMLPLEIRREVYEYVMGAESVHLTLGAKKRLGHFVCEEGGDGGGRECTCRVLGGGKGNGRLSRGGLSIAMACRRMYSEAVPYLYRSHAFSLLHMSHLLHLPTAVPQPRLNQIRTLRLRWTIRALPYLRRGPADRVAYREDTAMWERGWAIIASMQGLRDLYVVVVDPSPQDMWESSWVELEEQLLQPVRSVTKPKCFELMLPYASCGVEWEMGSSRVVLRRPDGQEGLEDEV</sequence>
<name>A0A6A6A6X4_9PLEO</name>
<feature type="region of interest" description="Disordered" evidence="1">
    <location>
        <begin position="19"/>
        <end position="61"/>
    </location>
</feature>
<dbReference type="EMBL" id="ML977512">
    <property type="protein sequence ID" value="KAF2126955.1"/>
    <property type="molecule type" value="Genomic_DNA"/>
</dbReference>
<dbReference type="Pfam" id="PF24864">
    <property type="entry name" value="DUF7730"/>
    <property type="match status" value="1"/>
</dbReference>
<gene>
    <name evidence="3" type="ORF">P153DRAFT_296995</name>
</gene>
<dbReference type="PANTHER" id="PTHR38790">
    <property type="entry name" value="2EXR DOMAIN-CONTAINING PROTEIN-RELATED"/>
    <property type="match status" value="1"/>
</dbReference>
<keyword evidence="4" id="KW-1185">Reference proteome</keyword>
<dbReference type="GeneID" id="54404561"/>
<dbReference type="PANTHER" id="PTHR38790:SF9">
    <property type="entry name" value="F-BOX DOMAIN-CONTAINING PROTEIN"/>
    <property type="match status" value="1"/>
</dbReference>
<proteinExistence type="predicted"/>
<feature type="domain" description="DUF7730" evidence="2">
    <location>
        <begin position="72"/>
        <end position="301"/>
    </location>
</feature>
<dbReference type="AlphaFoldDB" id="A0A6A6A6X4"/>
<dbReference type="InterPro" id="IPR056632">
    <property type="entry name" value="DUF7730"/>
</dbReference>
<evidence type="ECO:0000256" key="1">
    <source>
        <dbReference type="SAM" id="MobiDB-lite"/>
    </source>
</evidence>
<protein>
    <recommendedName>
        <fullName evidence="2">DUF7730 domain-containing protein</fullName>
    </recommendedName>
</protein>
<evidence type="ECO:0000259" key="2">
    <source>
        <dbReference type="Pfam" id="PF24864"/>
    </source>
</evidence>
<dbReference type="OrthoDB" id="4757095at2759"/>
<organism evidence="3 4">
    <name type="scientific">Dothidotthia symphoricarpi CBS 119687</name>
    <dbReference type="NCBI Taxonomy" id="1392245"/>
    <lineage>
        <taxon>Eukaryota</taxon>
        <taxon>Fungi</taxon>
        <taxon>Dikarya</taxon>
        <taxon>Ascomycota</taxon>
        <taxon>Pezizomycotina</taxon>
        <taxon>Dothideomycetes</taxon>
        <taxon>Pleosporomycetidae</taxon>
        <taxon>Pleosporales</taxon>
        <taxon>Dothidotthiaceae</taxon>
        <taxon>Dothidotthia</taxon>
    </lineage>
</organism>
<dbReference type="Proteomes" id="UP000799771">
    <property type="component" value="Unassembled WGS sequence"/>
</dbReference>
<reference evidence="3" key="1">
    <citation type="journal article" date="2020" name="Stud. Mycol.">
        <title>101 Dothideomycetes genomes: a test case for predicting lifestyles and emergence of pathogens.</title>
        <authorList>
            <person name="Haridas S."/>
            <person name="Albert R."/>
            <person name="Binder M."/>
            <person name="Bloem J."/>
            <person name="Labutti K."/>
            <person name="Salamov A."/>
            <person name="Andreopoulos B."/>
            <person name="Baker S."/>
            <person name="Barry K."/>
            <person name="Bills G."/>
            <person name="Bluhm B."/>
            <person name="Cannon C."/>
            <person name="Castanera R."/>
            <person name="Culley D."/>
            <person name="Daum C."/>
            <person name="Ezra D."/>
            <person name="Gonzalez J."/>
            <person name="Henrissat B."/>
            <person name="Kuo A."/>
            <person name="Liang C."/>
            <person name="Lipzen A."/>
            <person name="Lutzoni F."/>
            <person name="Magnuson J."/>
            <person name="Mondo S."/>
            <person name="Nolan M."/>
            <person name="Ohm R."/>
            <person name="Pangilinan J."/>
            <person name="Park H.-J."/>
            <person name="Ramirez L."/>
            <person name="Alfaro M."/>
            <person name="Sun H."/>
            <person name="Tritt A."/>
            <person name="Yoshinaga Y."/>
            <person name="Zwiers L.-H."/>
            <person name="Turgeon B."/>
            <person name="Goodwin S."/>
            <person name="Spatafora J."/>
            <person name="Crous P."/>
            <person name="Grigoriev I."/>
        </authorList>
    </citation>
    <scope>NUCLEOTIDE SEQUENCE</scope>
    <source>
        <strain evidence="3">CBS 119687</strain>
    </source>
</reference>
<evidence type="ECO:0000313" key="4">
    <source>
        <dbReference type="Proteomes" id="UP000799771"/>
    </source>
</evidence>
<evidence type="ECO:0000313" key="3">
    <source>
        <dbReference type="EMBL" id="KAF2126955.1"/>
    </source>
</evidence>
<accession>A0A6A6A6X4</accession>
<dbReference type="RefSeq" id="XP_033521347.1">
    <property type="nucleotide sequence ID" value="XM_033664129.1"/>
</dbReference>